<feature type="compositionally biased region" description="Gly residues" evidence="1">
    <location>
        <begin position="23"/>
        <end position="32"/>
    </location>
</feature>
<keyword evidence="2" id="KW-1185">Reference proteome</keyword>
<evidence type="ECO:0000313" key="3">
    <source>
        <dbReference type="RefSeq" id="XP_054834005.1"/>
    </source>
</evidence>
<accession>A0AA97JAQ1</accession>
<dbReference type="KEGG" id="emc:129328752"/>
<reference evidence="3 4" key="1">
    <citation type="submission" date="2025-04" db="UniProtKB">
        <authorList>
            <consortium name="RefSeq"/>
        </authorList>
    </citation>
    <scope>IDENTIFICATION</scope>
    <source>
        <tissue evidence="3 4">Blood</tissue>
    </source>
</reference>
<dbReference type="RefSeq" id="XP_054834006.1">
    <property type="nucleotide sequence ID" value="XM_054978031.1"/>
</dbReference>
<evidence type="ECO:0000256" key="1">
    <source>
        <dbReference type="SAM" id="MobiDB-lite"/>
    </source>
</evidence>
<feature type="region of interest" description="Disordered" evidence="1">
    <location>
        <begin position="188"/>
        <end position="241"/>
    </location>
</feature>
<sequence>MDKQADLILCLVELLRRLDAAGERGGVGGVGRGDGRNESSNEEEGSEDRAVNKSSRGKERGDFQDGGNEGQKGSNPANSPDGFHSPAEAPTGAEELPDEELLERGASLSTSGPKIDVLIRRMEKLERNQEACSSSLKRIEATQEKILRLLGSMQGQRGIPPALETLGQNINQACSASAMQETEAQLKSMDERRTFVHARSQTGAPANSVASPSGPTHGSTKNSSAAPVASSSSSCGDIIFD</sequence>
<evidence type="ECO:0000313" key="2">
    <source>
        <dbReference type="Proteomes" id="UP001190640"/>
    </source>
</evidence>
<feature type="region of interest" description="Disordered" evidence="1">
    <location>
        <begin position="21"/>
        <end position="114"/>
    </location>
</feature>
<proteinExistence type="predicted"/>
<name>A0AA97JAQ1_EUBMA</name>
<dbReference type="Proteomes" id="UP001190640">
    <property type="component" value="Chromosome 4"/>
</dbReference>
<feature type="compositionally biased region" description="Low complexity" evidence="1">
    <location>
        <begin position="223"/>
        <end position="234"/>
    </location>
</feature>
<feature type="compositionally biased region" description="Basic and acidic residues" evidence="1">
    <location>
        <begin position="47"/>
        <end position="63"/>
    </location>
</feature>
<dbReference type="GeneID" id="129328752"/>
<feature type="compositionally biased region" description="Polar residues" evidence="1">
    <location>
        <begin position="199"/>
        <end position="222"/>
    </location>
</feature>
<dbReference type="RefSeq" id="XP_054834005.1">
    <property type="nucleotide sequence ID" value="XM_054978030.1"/>
</dbReference>
<dbReference type="AlphaFoldDB" id="A0AA97JAQ1"/>
<organism evidence="2 4">
    <name type="scientific">Eublepharis macularius</name>
    <name type="common">Leopard gecko</name>
    <name type="synonym">Cyrtodactylus macularius</name>
    <dbReference type="NCBI Taxonomy" id="481883"/>
    <lineage>
        <taxon>Eukaryota</taxon>
        <taxon>Metazoa</taxon>
        <taxon>Chordata</taxon>
        <taxon>Craniata</taxon>
        <taxon>Vertebrata</taxon>
        <taxon>Euteleostomi</taxon>
        <taxon>Lepidosauria</taxon>
        <taxon>Squamata</taxon>
        <taxon>Bifurcata</taxon>
        <taxon>Gekkota</taxon>
        <taxon>Eublepharidae</taxon>
        <taxon>Eublepharinae</taxon>
        <taxon>Eublepharis</taxon>
    </lineage>
</organism>
<evidence type="ECO:0000313" key="4">
    <source>
        <dbReference type="RefSeq" id="XP_054834006.1"/>
    </source>
</evidence>
<gene>
    <name evidence="3 4" type="primary">LOC129328752</name>
</gene>
<protein>
    <submittedName>
        <fullName evidence="3 4">Uncharacterized protein LOC129328752</fullName>
    </submittedName>
</protein>